<protein>
    <submittedName>
        <fullName evidence="1">Uncharacterized protein</fullName>
    </submittedName>
</protein>
<reference evidence="1" key="1">
    <citation type="journal article" date="2017" name="Nature">
        <title>The sunflower genome provides insights into oil metabolism, flowering and Asterid evolution.</title>
        <authorList>
            <person name="Badouin H."/>
            <person name="Gouzy J."/>
            <person name="Grassa C.J."/>
            <person name="Murat F."/>
            <person name="Staton S.E."/>
            <person name="Cottret L."/>
            <person name="Lelandais-Briere C."/>
            <person name="Owens G.L."/>
            <person name="Carrere S."/>
            <person name="Mayjonade B."/>
            <person name="Legrand L."/>
            <person name="Gill N."/>
            <person name="Kane N.C."/>
            <person name="Bowers J.E."/>
            <person name="Hubner S."/>
            <person name="Bellec A."/>
            <person name="Berard A."/>
            <person name="Berges H."/>
            <person name="Blanchet N."/>
            <person name="Boniface M.C."/>
            <person name="Brunel D."/>
            <person name="Catrice O."/>
            <person name="Chaidir N."/>
            <person name="Claudel C."/>
            <person name="Donnadieu C."/>
            <person name="Faraut T."/>
            <person name="Fievet G."/>
            <person name="Helmstetter N."/>
            <person name="King M."/>
            <person name="Knapp S.J."/>
            <person name="Lai Z."/>
            <person name="Le Paslier M.C."/>
            <person name="Lippi Y."/>
            <person name="Lorenzon L."/>
            <person name="Mandel J.R."/>
            <person name="Marage G."/>
            <person name="Marchand G."/>
            <person name="Marquand E."/>
            <person name="Bret-Mestries E."/>
            <person name="Morien E."/>
            <person name="Nambeesan S."/>
            <person name="Nguyen T."/>
            <person name="Pegot-Espagnet P."/>
            <person name="Pouilly N."/>
            <person name="Raftis F."/>
            <person name="Sallet E."/>
            <person name="Schiex T."/>
            <person name="Thomas J."/>
            <person name="Vandecasteele C."/>
            <person name="Vares D."/>
            <person name="Vear F."/>
            <person name="Vautrin S."/>
            <person name="Crespi M."/>
            <person name="Mangin B."/>
            <person name="Burke J.M."/>
            <person name="Salse J."/>
            <person name="Munos S."/>
            <person name="Vincourt P."/>
            <person name="Rieseberg L.H."/>
            <person name="Langlade N.B."/>
        </authorList>
    </citation>
    <scope>NUCLEOTIDE SEQUENCE</scope>
    <source>
        <tissue evidence="1">Leaves</tissue>
    </source>
</reference>
<gene>
    <name evidence="1" type="ORF">HanXRQr2_Chr17g0799891</name>
</gene>
<evidence type="ECO:0000313" key="2">
    <source>
        <dbReference type="Proteomes" id="UP000215914"/>
    </source>
</evidence>
<keyword evidence="2" id="KW-1185">Reference proteome</keyword>
<reference evidence="1" key="2">
    <citation type="submission" date="2020-06" db="EMBL/GenBank/DDBJ databases">
        <title>Helianthus annuus Genome sequencing and assembly Release 2.</title>
        <authorList>
            <person name="Gouzy J."/>
            <person name="Langlade N."/>
            <person name="Munos S."/>
        </authorList>
    </citation>
    <scope>NUCLEOTIDE SEQUENCE</scope>
    <source>
        <tissue evidence="1">Leaves</tissue>
    </source>
</reference>
<evidence type="ECO:0000313" key="1">
    <source>
        <dbReference type="EMBL" id="KAF5755191.1"/>
    </source>
</evidence>
<dbReference type="Proteomes" id="UP000215914">
    <property type="component" value="Unassembled WGS sequence"/>
</dbReference>
<sequence length="52" mass="6276">MWSIGLYLVEHAVWKAGEVMGRYTWNLNTNLMVMYTRFMIQLTNEICFRCIQ</sequence>
<dbReference type="EMBL" id="MNCJ02000332">
    <property type="protein sequence ID" value="KAF5755191.1"/>
    <property type="molecule type" value="Genomic_DNA"/>
</dbReference>
<comment type="caution">
    <text evidence="1">The sequence shown here is derived from an EMBL/GenBank/DDBJ whole genome shotgun (WGS) entry which is preliminary data.</text>
</comment>
<organism evidence="1 2">
    <name type="scientific">Helianthus annuus</name>
    <name type="common">Common sunflower</name>
    <dbReference type="NCBI Taxonomy" id="4232"/>
    <lineage>
        <taxon>Eukaryota</taxon>
        <taxon>Viridiplantae</taxon>
        <taxon>Streptophyta</taxon>
        <taxon>Embryophyta</taxon>
        <taxon>Tracheophyta</taxon>
        <taxon>Spermatophyta</taxon>
        <taxon>Magnoliopsida</taxon>
        <taxon>eudicotyledons</taxon>
        <taxon>Gunneridae</taxon>
        <taxon>Pentapetalae</taxon>
        <taxon>asterids</taxon>
        <taxon>campanulids</taxon>
        <taxon>Asterales</taxon>
        <taxon>Asteraceae</taxon>
        <taxon>Asteroideae</taxon>
        <taxon>Heliantheae alliance</taxon>
        <taxon>Heliantheae</taxon>
        <taxon>Helianthus</taxon>
    </lineage>
</organism>
<dbReference type="Gramene" id="mRNA:HanXRQr2_Chr17g0799891">
    <property type="protein sequence ID" value="mRNA:HanXRQr2_Chr17g0799891"/>
    <property type="gene ID" value="HanXRQr2_Chr17g0799891"/>
</dbReference>
<accession>A0A9K3DH46</accession>
<proteinExistence type="predicted"/>
<name>A0A9K3DH46_HELAN</name>
<dbReference type="AlphaFoldDB" id="A0A9K3DH46"/>